<gene>
    <name evidence="4" type="ORF">C5167_043634</name>
</gene>
<keyword evidence="5" id="KW-1185">Reference proteome</keyword>
<dbReference type="AlphaFoldDB" id="A0A4Y7L8V6"/>
<dbReference type="PANTHER" id="PTHR43634">
    <property type="entry name" value="OW CONDUCTANCE MECHANOSENSITIVE CHANNEL"/>
    <property type="match status" value="1"/>
</dbReference>
<feature type="domain" description="Mechanosensitive ion channel MscS" evidence="3">
    <location>
        <begin position="89"/>
        <end position="144"/>
    </location>
</feature>
<dbReference type="Proteomes" id="UP000316621">
    <property type="component" value="Chromosome 10"/>
</dbReference>
<protein>
    <recommendedName>
        <fullName evidence="3">Mechanosensitive ion channel MscS domain-containing protein</fullName>
    </recommendedName>
</protein>
<comment type="similarity">
    <text evidence="2">Belongs to the MscS (TC 1.A.23) family.</text>
</comment>
<dbReference type="InterPro" id="IPR045042">
    <property type="entry name" value="YnaI-like"/>
</dbReference>
<dbReference type="PANTHER" id="PTHR43634:SF2">
    <property type="entry name" value="LOW CONDUCTANCE MECHANOSENSITIVE CHANNEL YNAI"/>
    <property type="match status" value="1"/>
</dbReference>
<evidence type="ECO:0000259" key="3">
    <source>
        <dbReference type="Pfam" id="PF00924"/>
    </source>
</evidence>
<evidence type="ECO:0000313" key="5">
    <source>
        <dbReference type="Proteomes" id="UP000316621"/>
    </source>
</evidence>
<dbReference type="InterPro" id="IPR006685">
    <property type="entry name" value="MscS_channel_2nd"/>
</dbReference>
<organism evidence="4 5">
    <name type="scientific">Papaver somniferum</name>
    <name type="common">Opium poppy</name>
    <dbReference type="NCBI Taxonomy" id="3469"/>
    <lineage>
        <taxon>Eukaryota</taxon>
        <taxon>Viridiplantae</taxon>
        <taxon>Streptophyta</taxon>
        <taxon>Embryophyta</taxon>
        <taxon>Tracheophyta</taxon>
        <taxon>Spermatophyta</taxon>
        <taxon>Magnoliopsida</taxon>
        <taxon>Ranunculales</taxon>
        <taxon>Papaveraceae</taxon>
        <taxon>Papaveroideae</taxon>
        <taxon>Papaver</taxon>
    </lineage>
</organism>
<evidence type="ECO:0000256" key="1">
    <source>
        <dbReference type="ARBA" id="ARBA00004141"/>
    </source>
</evidence>
<sequence>MACVMTRAKAITSFENYQILKTSRKPHYPPTQISFHKQPVGLGNTRLTLKKKKTRHLYPVVVSKLNFPLQHGGKKNLLIAGRLYKKCVFIASPPFAKDDMIQLKVNGDLICGAVEKIGYTKTYIRGVDGHMYSVPNAEVDSKNIKHLTLVTKVSNVKADAEKVTKKEGDAILNGQGDARNAPKKDVDTELKLWGVTLSVQISFESYEKMNKKIKAIRDFITSNDHVKAHKHITVFIEAFLPDKKAFKVSMGFFVDAHKNINDYSDIQGYFQMKLEELVTLTVNEIS</sequence>
<comment type="subcellular location">
    <subcellularLocation>
        <location evidence="1">Membrane</location>
        <topology evidence="1">Multi-pass membrane protein</topology>
    </subcellularLocation>
</comment>
<accession>A0A4Y7L8V6</accession>
<dbReference type="GO" id="GO:0016020">
    <property type="term" value="C:membrane"/>
    <property type="evidence" value="ECO:0007669"/>
    <property type="project" value="UniProtKB-SubCell"/>
</dbReference>
<evidence type="ECO:0000256" key="2">
    <source>
        <dbReference type="ARBA" id="ARBA00008017"/>
    </source>
</evidence>
<proteinExistence type="inferred from homology"/>
<dbReference type="EMBL" id="CM010724">
    <property type="protein sequence ID" value="RZC81060.1"/>
    <property type="molecule type" value="Genomic_DNA"/>
</dbReference>
<dbReference type="GO" id="GO:0055085">
    <property type="term" value="P:transmembrane transport"/>
    <property type="evidence" value="ECO:0007669"/>
    <property type="project" value="InterPro"/>
</dbReference>
<dbReference type="Pfam" id="PF00924">
    <property type="entry name" value="MS_channel_2nd"/>
    <property type="match status" value="1"/>
</dbReference>
<dbReference type="Gene3D" id="2.30.30.60">
    <property type="match status" value="1"/>
</dbReference>
<reference evidence="4 5" key="1">
    <citation type="journal article" date="2018" name="Science">
        <title>The opium poppy genome and morphinan production.</title>
        <authorList>
            <person name="Guo L."/>
            <person name="Winzer T."/>
            <person name="Yang X."/>
            <person name="Li Y."/>
            <person name="Ning Z."/>
            <person name="He Z."/>
            <person name="Teodor R."/>
            <person name="Lu Y."/>
            <person name="Bowser T.A."/>
            <person name="Graham I.A."/>
            <person name="Ye K."/>
        </authorList>
    </citation>
    <scope>NUCLEOTIDE SEQUENCE [LARGE SCALE GENOMIC DNA]</scope>
    <source>
        <strain evidence="5">cv. HN1</strain>
        <tissue evidence="4">Leaves</tissue>
    </source>
</reference>
<evidence type="ECO:0000313" key="4">
    <source>
        <dbReference type="EMBL" id="RZC81060.1"/>
    </source>
</evidence>
<dbReference type="Gramene" id="RZC81060">
    <property type="protein sequence ID" value="RZC81060"/>
    <property type="gene ID" value="C5167_043634"/>
</dbReference>
<name>A0A4Y7L8V6_PAPSO</name>
<dbReference type="InterPro" id="IPR023408">
    <property type="entry name" value="MscS_beta-dom_sf"/>
</dbReference>